<comment type="caution">
    <text evidence="3">The sequence shown here is derived from an EMBL/GenBank/DDBJ whole genome shotgun (WGS) entry which is preliminary data.</text>
</comment>
<evidence type="ECO:0000313" key="3">
    <source>
        <dbReference type="EMBL" id="EPR14417.1"/>
    </source>
</evidence>
<protein>
    <submittedName>
        <fullName evidence="3">Uncharacterized protein</fullName>
    </submittedName>
</protein>
<dbReference type="EMBL" id="ATAY01000006">
    <property type="protein sequence ID" value="EPR14417.1"/>
    <property type="molecule type" value="Genomic_DNA"/>
</dbReference>
<sequence>MNSNLFVSALLRFRNFSTLIIWTALINLISNNSQVQNMITSQTADYSLVLTGAYGAGVVVYLAMVIQSMFSNNYKEEVKRKEKKKEINDLNRQCNRLSSQARNLGNPIQKQKLRKIMQDKNDIFNSQKRGDEYSYLKEKIVEQSLKLVISYTKLMTNYSIRSKEISEINISDLMNKINANRRKISFMKDDRMLDDIKNIIEMDEKAIERVKEERNELERIHARLDYIESMLNMFKHQIISSIESEEMVEKLETAVNEATALDSVLQERRRNQIRL</sequence>
<dbReference type="RefSeq" id="WP_020813871.1">
    <property type="nucleotide sequence ID" value="NZ_ATAY01000006.1"/>
</dbReference>
<dbReference type="OrthoDB" id="2081598at2"/>
<name>U4R6P6_9FIRM</name>
<accession>U4R6P6</accession>
<keyword evidence="2" id="KW-1133">Transmembrane helix</keyword>
<feature type="coiled-coil region" evidence="1">
    <location>
        <begin position="73"/>
        <end position="100"/>
    </location>
</feature>
<keyword evidence="2" id="KW-0472">Membrane</keyword>
<keyword evidence="2" id="KW-0812">Transmembrane</keyword>
<dbReference type="Proteomes" id="UP000016860">
    <property type="component" value="Unassembled WGS sequence"/>
</dbReference>
<evidence type="ECO:0000256" key="1">
    <source>
        <dbReference type="SAM" id="Coils"/>
    </source>
</evidence>
<dbReference type="AlphaFoldDB" id="U4R6P6"/>
<proteinExistence type="predicted"/>
<reference evidence="3 4" key="1">
    <citation type="journal article" date="2013" name="Genome Announc.">
        <title>Draft Genome Sequence of the Cellulolytic Bacterium Clostridium papyrosolvens C7 (ATCC 700395).</title>
        <authorList>
            <person name="Zepeda V."/>
            <person name="Dassa B."/>
            <person name="Borovok I."/>
            <person name="Lamed R."/>
            <person name="Bayer E.A."/>
            <person name="Cate J.H."/>
        </authorList>
    </citation>
    <scope>NUCLEOTIDE SEQUENCE [LARGE SCALE GENOMIC DNA]</scope>
    <source>
        <strain evidence="3 4">C7</strain>
    </source>
</reference>
<feature type="coiled-coil region" evidence="1">
    <location>
        <begin position="193"/>
        <end position="220"/>
    </location>
</feature>
<evidence type="ECO:0000256" key="2">
    <source>
        <dbReference type="SAM" id="Phobius"/>
    </source>
</evidence>
<dbReference type="STRING" id="1330534.L323_01055"/>
<evidence type="ECO:0000313" key="4">
    <source>
        <dbReference type="Proteomes" id="UP000016860"/>
    </source>
</evidence>
<keyword evidence="1" id="KW-0175">Coiled coil</keyword>
<organism evidence="3 4">
    <name type="scientific">Ruminiclostridium papyrosolvens C7</name>
    <dbReference type="NCBI Taxonomy" id="1330534"/>
    <lineage>
        <taxon>Bacteria</taxon>
        <taxon>Bacillati</taxon>
        <taxon>Bacillota</taxon>
        <taxon>Clostridia</taxon>
        <taxon>Eubacteriales</taxon>
        <taxon>Oscillospiraceae</taxon>
        <taxon>Ruminiclostridium</taxon>
    </lineage>
</organism>
<dbReference type="PATRIC" id="fig|1330534.3.peg.216"/>
<feature type="transmembrane region" description="Helical" evidence="2">
    <location>
        <begin position="49"/>
        <end position="70"/>
    </location>
</feature>
<gene>
    <name evidence="3" type="ORF">L323_01055</name>
</gene>
<feature type="transmembrane region" description="Helical" evidence="2">
    <location>
        <begin position="12"/>
        <end position="29"/>
    </location>
</feature>